<dbReference type="Proteomes" id="UP000562982">
    <property type="component" value="Unassembled WGS sequence"/>
</dbReference>
<evidence type="ECO:0000313" key="1">
    <source>
        <dbReference type="EMBL" id="MBB2185960.1"/>
    </source>
</evidence>
<organism evidence="1 2">
    <name type="scientific">Gluconacetobacter liquefaciens</name>
    <name type="common">Acetobacter liquefaciens</name>
    <dbReference type="NCBI Taxonomy" id="89584"/>
    <lineage>
        <taxon>Bacteria</taxon>
        <taxon>Pseudomonadati</taxon>
        <taxon>Pseudomonadota</taxon>
        <taxon>Alphaproteobacteria</taxon>
        <taxon>Acetobacterales</taxon>
        <taxon>Acetobacteraceae</taxon>
        <taxon>Gluconacetobacter</taxon>
    </lineage>
</organism>
<name>A0A7W4JJU9_GLULI</name>
<reference evidence="1 2" key="1">
    <citation type="submission" date="2020-04" db="EMBL/GenBank/DDBJ databases">
        <title>Description of novel Gluconacetobacter.</title>
        <authorList>
            <person name="Sombolestani A."/>
        </authorList>
    </citation>
    <scope>NUCLEOTIDE SEQUENCE [LARGE SCALE GENOMIC DNA]</scope>
    <source>
        <strain evidence="1 2">LMG 1382</strain>
    </source>
</reference>
<sequence>MNVPDDFNIFLYNKGDELDISNIRSKLKGYFRIQNIGRESDTYLLHIIHNMGKTDSFTVFSQGDPFEHSPDFLRLLTHRFADDAWGYSSQWKQGFPPAHLIETHIARTGQPTRNEIFSLYNWGPIYSFDEGAFLISRLYFSFYGVENGTNIAADFFGRIGYEAARHKAAQATLGEFPYAAIFGVRNSVVSHISNDIFLRALHEVRTNQMAGHIMERLWLHFFGRPFISIGTDASPRRLPQTF</sequence>
<gene>
    <name evidence="1" type="ORF">HLH32_06110</name>
</gene>
<accession>A0A7W4JJU9</accession>
<proteinExistence type="predicted"/>
<dbReference type="RefSeq" id="WP_170222024.1">
    <property type="nucleotide sequence ID" value="NZ_JABEQI010000002.1"/>
</dbReference>
<dbReference type="AlphaFoldDB" id="A0A7W4JJU9"/>
<comment type="caution">
    <text evidence="1">The sequence shown here is derived from an EMBL/GenBank/DDBJ whole genome shotgun (WGS) entry which is preliminary data.</text>
</comment>
<evidence type="ECO:0000313" key="2">
    <source>
        <dbReference type="Proteomes" id="UP000562982"/>
    </source>
</evidence>
<protein>
    <submittedName>
        <fullName evidence="1">Uncharacterized protein</fullName>
    </submittedName>
</protein>
<dbReference type="EMBL" id="JABEQI010000002">
    <property type="protein sequence ID" value="MBB2185960.1"/>
    <property type="molecule type" value="Genomic_DNA"/>
</dbReference>